<keyword evidence="3" id="KW-1185">Reference proteome</keyword>
<dbReference type="NCBIfam" id="NF038065">
    <property type="entry name" value="Pr6Pr"/>
    <property type="match status" value="1"/>
</dbReference>
<feature type="transmembrane region" description="Helical" evidence="1">
    <location>
        <begin position="140"/>
        <end position="156"/>
    </location>
</feature>
<evidence type="ECO:0000256" key="1">
    <source>
        <dbReference type="SAM" id="Phobius"/>
    </source>
</evidence>
<dbReference type="OrthoDB" id="9809977at2"/>
<evidence type="ECO:0008006" key="4">
    <source>
        <dbReference type="Google" id="ProtNLM"/>
    </source>
</evidence>
<accession>A0A1C2DID6</accession>
<keyword evidence="1" id="KW-0812">Transmembrane</keyword>
<feature type="transmembrane region" description="Helical" evidence="1">
    <location>
        <begin position="40"/>
        <end position="59"/>
    </location>
</feature>
<sequence length="215" mass="23254">MARFLQIVGLAAGLIGLVLQFLITIPAAMAAGRGFVGAIVFYFSFFTILTNIAVVLVHVSLLTPTGYAWAPGFASPRLRAGVAVAICVVTIVYAVVLAPLWQPHGLFLLCNVLLHYVAPALFVLWWLTAGAEGTSRWEDIPVWLIYPVLYVVYALTRAHFTGEAPYPFLDVRMTGIFGVVLGTLGVAALFVALGVAAAFLDRTIGRRRAPAPRRR</sequence>
<feature type="transmembrane region" description="Helical" evidence="1">
    <location>
        <begin position="106"/>
        <end position="128"/>
    </location>
</feature>
<dbReference type="InterPro" id="IPR049713">
    <property type="entry name" value="Pr6Pr-like"/>
</dbReference>
<dbReference type="Proteomes" id="UP000094412">
    <property type="component" value="Unassembled WGS sequence"/>
</dbReference>
<name>A0A1C2DID6_9HYPH</name>
<keyword evidence="1" id="KW-1133">Transmembrane helix</keyword>
<comment type="caution">
    <text evidence="2">The sequence shown here is derived from an EMBL/GenBank/DDBJ whole genome shotgun (WGS) entry which is preliminary data.</text>
</comment>
<gene>
    <name evidence="2" type="ORF">QV13_18965</name>
</gene>
<reference evidence="2 3" key="1">
    <citation type="submission" date="2016-08" db="EMBL/GenBank/DDBJ databases">
        <title>Whole genome sequence of Mesorhizobium sp. strain UASWS1009 isolated from industrial sewage.</title>
        <authorList>
            <person name="Crovadore J."/>
            <person name="Calmin G."/>
            <person name="Chablais R."/>
            <person name="Cochard B."/>
            <person name="Lefort F."/>
        </authorList>
    </citation>
    <scope>NUCLEOTIDE SEQUENCE [LARGE SCALE GENOMIC DNA]</scope>
    <source>
        <strain evidence="2 3">UASWS1009</strain>
    </source>
</reference>
<keyword evidence="1" id="KW-0472">Membrane</keyword>
<evidence type="ECO:0000313" key="3">
    <source>
        <dbReference type="Proteomes" id="UP000094412"/>
    </source>
</evidence>
<dbReference type="EMBL" id="MDEO01000035">
    <property type="protein sequence ID" value="OCX14539.1"/>
    <property type="molecule type" value="Genomic_DNA"/>
</dbReference>
<dbReference type="RefSeq" id="WP_024923770.1">
    <property type="nucleotide sequence ID" value="NZ_MDEO01000035.1"/>
</dbReference>
<organism evidence="2 3">
    <name type="scientific">Mesorhizobium hungaricum</name>
    <dbReference type="NCBI Taxonomy" id="1566387"/>
    <lineage>
        <taxon>Bacteria</taxon>
        <taxon>Pseudomonadati</taxon>
        <taxon>Pseudomonadota</taxon>
        <taxon>Alphaproteobacteria</taxon>
        <taxon>Hyphomicrobiales</taxon>
        <taxon>Phyllobacteriaceae</taxon>
        <taxon>Mesorhizobium</taxon>
    </lineage>
</organism>
<proteinExistence type="predicted"/>
<protein>
    <recommendedName>
        <fullName evidence="4">Pr6Pr family membrane protein</fullName>
    </recommendedName>
</protein>
<evidence type="ECO:0000313" key="2">
    <source>
        <dbReference type="EMBL" id="OCX14539.1"/>
    </source>
</evidence>
<feature type="transmembrane region" description="Helical" evidence="1">
    <location>
        <begin position="80"/>
        <end position="100"/>
    </location>
</feature>
<dbReference type="STRING" id="1566387.QV13_18965"/>
<dbReference type="AlphaFoldDB" id="A0A1C2DID6"/>
<feature type="transmembrane region" description="Helical" evidence="1">
    <location>
        <begin position="176"/>
        <end position="200"/>
    </location>
</feature>